<protein>
    <submittedName>
        <fullName evidence="1">Uncharacterized protein</fullName>
    </submittedName>
</protein>
<proteinExistence type="predicted"/>
<accession>A0A645G8S2</accession>
<dbReference type="AlphaFoldDB" id="A0A645G8S2"/>
<sequence>MEVAIYITMVFCKLVDIKATGVKEEAIPNIKILFVGIIVLKYINKTPRAVRKPPFDI</sequence>
<name>A0A645G8S2_9ZZZZ</name>
<comment type="caution">
    <text evidence="1">The sequence shown here is derived from an EMBL/GenBank/DDBJ whole genome shotgun (WGS) entry which is preliminary data.</text>
</comment>
<reference evidence="1" key="1">
    <citation type="submission" date="2019-08" db="EMBL/GenBank/DDBJ databases">
        <authorList>
            <person name="Kucharzyk K."/>
            <person name="Murdoch R.W."/>
            <person name="Higgins S."/>
            <person name="Loffler F."/>
        </authorList>
    </citation>
    <scope>NUCLEOTIDE SEQUENCE</scope>
</reference>
<gene>
    <name evidence="1" type="ORF">SDC9_167701</name>
</gene>
<dbReference type="EMBL" id="VSSQ01068045">
    <property type="protein sequence ID" value="MPN20323.1"/>
    <property type="molecule type" value="Genomic_DNA"/>
</dbReference>
<evidence type="ECO:0000313" key="1">
    <source>
        <dbReference type="EMBL" id="MPN20323.1"/>
    </source>
</evidence>
<organism evidence="1">
    <name type="scientific">bioreactor metagenome</name>
    <dbReference type="NCBI Taxonomy" id="1076179"/>
    <lineage>
        <taxon>unclassified sequences</taxon>
        <taxon>metagenomes</taxon>
        <taxon>ecological metagenomes</taxon>
    </lineage>
</organism>